<comment type="caution">
    <text evidence="2">The sequence shown here is derived from an EMBL/GenBank/DDBJ whole genome shotgun (WGS) entry which is preliminary data.</text>
</comment>
<feature type="compositionally biased region" description="Basic and acidic residues" evidence="1">
    <location>
        <begin position="85"/>
        <end position="113"/>
    </location>
</feature>
<evidence type="ECO:0000313" key="2">
    <source>
        <dbReference type="EMBL" id="CAG8261654.1"/>
    </source>
</evidence>
<name>A0A9W4N277_9EURO</name>
<dbReference type="Proteomes" id="UP001152592">
    <property type="component" value="Unassembled WGS sequence"/>
</dbReference>
<evidence type="ECO:0000313" key="3">
    <source>
        <dbReference type="Proteomes" id="UP001152592"/>
    </source>
</evidence>
<dbReference type="AlphaFoldDB" id="A0A9W4N277"/>
<dbReference type="EMBL" id="CAJVPD010000035">
    <property type="protein sequence ID" value="CAG8261654.1"/>
    <property type="molecule type" value="Genomic_DNA"/>
</dbReference>
<dbReference type="OrthoDB" id="196103at2759"/>
<sequence>MLMDWKVFRTSDGHPLKEAALRLMLKDFGTEDSTRGRPELSQEVTISSEQLCCFLLEAEVRQEGYARRVGSKNNVLPGAKKRRRSETPPDHLSSDESIPRAAGRDSKRGRLDSDYSPSSLSTISDN</sequence>
<accession>A0A9W4N277</accession>
<evidence type="ECO:0000256" key="1">
    <source>
        <dbReference type="SAM" id="MobiDB-lite"/>
    </source>
</evidence>
<reference evidence="2" key="1">
    <citation type="submission" date="2021-07" db="EMBL/GenBank/DDBJ databases">
        <authorList>
            <person name="Branca A.L. A."/>
        </authorList>
    </citation>
    <scope>NUCLEOTIDE SEQUENCE</scope>
</reference>
<organism evidence="2 3">
    <name type="scientific">Penicillium salamii</name>
    <dbReference type="NCBI Taxonomy" id="1612424"/>
    <lineage>
        <taxon>Eukaryota</taxon>
        <taxon>Fungi</taxon>
        <taxon>Dikarya</taxon>
        <taxon>Ascomycota</taxon>
        <taxon>Pezizomycotina</taxon>
        <taxon>Eurotiomycetes</taxon>
        <taxon>Eurotiomycetidae</taxon>
        <taxon>Eurotiales</taxon>
        <taxon>Aspergillaceae</taxon>
        <taxon>Penicillium</taxon>
    </lineage>
</organism>
<feature type="compositionally biased region" description="Polar residues" evidence="1">
    <location>
        <begin position="115"/>
        <end position="126"/>
    </location>
</feature>
<feature type="region of interest" description="Disordered" evidence="1">
    <location>
        <begin position="66"/>
        <end position="126"/>
    </location>
</feature>
<proteinExistence type="predicted"/>
<gene>
    <name evidence="2" type="ORF">PSALAMII_LOCUS960</name>
</gene>
<protein>
    <submittedName>
        <fullName evidence="2">Uncharacterized protein</fullName>
    </submittedName>
</protein>